<dbReference type="STRING" id="106634.TVD_07310"/>
<dbReference type="OrthoDB" id="5783716at2"/>
<organism evidence="1 2">
    <name type="scientific">Thioalkalivibrio versutus</name>
    <dbReference type="NCBI Taxonomy" id="106634"/>
    <lineage>
        <taxon>Bacteria</taxon>
        <taxon>Pseudomonadati</taxon>
        <taxon>Pseudomonadota</taxon>
        <taxon>Gammaproteobacteria</taxon>
        <taxon>Chromatiales</taxon>
        <taxon>Ectothiorhodospiraceae</taxon>
        <taxon>Thioalkalivibrio</taxon>
    </lineage>
</organism>
<proteinExistence type="predicted"/>
<evidence type="ECO:0000313" key="1">
    <source>
        <dbReference type="EMBL" id="AKJ95183.1"/>
    </source>
</evidence>
<sequence length="286" mass="31252">MLSTPAQAQAPFTFGIQPFASPPALFTRYAPLRDWLGTELGQPVQLESARDLPTLLERSREGRYDLVLVAPQVVPLLTENGPYRLLARSEEELAMVLLVRPGGDISSLAGLAGRSLAVPYKESRAATLARSLTDAEDWPDPPGPPRYLHYHHNNAAVAAFQRGIADALVMIIEGNVLPVRPDMEGDRERHMSLGDGSLVRILAQSDRFPGLTLLVHKRLDSDTPRLHHRLITLQQSPSGTALLRHIGHRGFIAAHAGEYAAFQGALDELEAKFDLRTPIPAGNPTP</sequence>
<keyword evidence="2" id="KW-1185">Reference proteome</keyword>
<dbReference type="Proteomes" id="UP000064201">
    <property type="component" value="Chromosome"/>
</dbReference>
<dbReference type="EMBL" id="CP011367">
    <property type="protein sequence ID" value="AKJ95183.1"/>
    <property type="molecule type" value="Genomic_DNA"/>
</dbReference>
<protein>
    <recommendedName>
        <fullName evidence="3">ABC transporter substrate-binding protein</fullName>
    </recommendedName>
</protein>
<dbReference type="Pfam" id="PF12974">
    <property type="entry name" value="Phosphonate-bd"/>
    <property type="match status" value="1"/>
</dbReference>
<evidence type="ECO:0008006" key="3">
    <source>
        <dbReference type="Google" id="ProtNLM"/>
    </source>
</evidence>
<dbReference type="KEGG" id="tvr:TVD_07310"/>
<name>A0A0G3G1W1_9GAMM</name>
<dbReference type="RefSeq" id="WP_047251224.1">
    <property type="nucleotide sequence ID" value="NZ_CP011367.1"/>
</dbReference>
<gene>
    <name evidence="1" type="ORF">TVD_07310</name>
</gene>
<evidence type="ECO:0000313" key="2">
    <source>
        <dbReference type="Proteomes" id="UP000064201"/>
    </source>
</evidence>
<reference evidence="1 2" key="1">
    <citation type="submission" date="2015-04" db="EMBL/GenBank/DDBJ databases">
        <title>Complete Sequence for the Genome of the Thioalkalivibrio versutus D301.</title>
        <authorList>
            <person name="Mu T."/>
            <person name="Zhou J."/>
            <person name="Xu X."/>
        </authorList>
    </citation>
    <scope>NUCLEOTIDE SEQUENCE [LARGE SCALE GENOMIC DNA]</scope>
    <source>
        <strain evidence="1 2">D301</strain>
    </source>
</reference>
<dbReference type="PATRIC" id="fig|106634.4.peg.1493"/>
<accession>A0A0G3G1W1</accession>
<dbReference type="AlphaFoldDB" id="A0A0G3G1W1"/>
<dbReference type="Gene3D" id="3.40.190.10">
    <property type="entry name" value="Periplasmic binding protein-like II"/>
    <property type="match status" value="2"/>
</dbReference>
<dbReference type="SUPFAM" id="SSF53850">
    <property type="entry name" value="Periplasmic binding protein-like II"/>
    <property type="match status" value="1"/>
</dbReference>